<reference evidence="1 2" key="1">
    <citation type="submission" date="2020-07" db="EMBL/GenBank/DDBJ databases">
        <title>Complete genome sequence analysis of Acidithiobacillus ferrivorans XJFY6S-08 reveals extreme environmental adaptation to alpine acid mine drainage.</title>
        <authorList>
            <person name="Yan L."/>
            <person name="Ni Y."/>
        </authorList>
    </citation>
    <scope>NUCLEOTIDE SEQUENCE [LARGE SCALE GENOMIC DNA]</scope>
    <source>
        <strain evidence="1 2">XJFY6S-08</strain>
    </source>
</reference>
<sequence length="263" mass="29661">MKPEDLLKEGKLNEALKALMDQVRSSPSDALLRVFLFQLLALMGQWERALNQLKVSGELDRLNDLLVGVYVHALHGELQRHVVFSGLQTPLVIGEPTQWMAWLFEALKTQIGGRCEQAMALRLEAFDQAEALSGSIDGVPFDWIADGDTRFGPCLEIILNKGYYWVPFSRIREIKFETPSDLRDKVWAAVEVTWDNGGQVIGFIPSRYPGSECSEDHEIVLARKTEWQDIGNDCFVGFGQRMLATNAGDYPLLDIRSITFNLD</sequence>
<evidence type="ECO:0000313" key="2">
    <source>
        <dbReference type="Proteomes" id="UP000595420"/>
    </source>
</evidence>
<dbReference type="AlphaFoldDB" id="A0A7T4WFG6"/>
<proteinExistence type="predicted"/>
<dbReference type="InterPro" id="IPR011990">
    <property type="entry name" value="TPR-like_helical_dom_sf"/>
</dbReference>
<organism evidence="1 2">
    <name type="scientific">Acidithiobacillus ferrivorans</name>
    <dbReference type="NCBI Taxonomy" id="160808"/>
    <lineage>
        <taxon>Bacteria</taxon>
        <taxon>Pseudomonadati</taxon>
        <taxon>Pseudomonadota</taxon>
        <taxon>Acidithiobacillia</taxon>
        <taxon>Acidithiobacillales</taxon>
        <taxon>Acidithiobacillaceae</taxon>
        <taxon>Acidithiobacillus</taxon>
    </lineage>
</organism>
<dbReference type="EMBL" id="CP059488">
    <property type="protein sequence ID" value="QQD73639.1"/>
    <property type="molecule type" value="Genomic_DNA"/>
</dbReference>
<gene>
    <name evidence="1" type="ORF">H2515_05135</name>
</gene>
<dbReference type="Gene3D" id="1.25.40.10">
    <property type="entry name" value="Tetratricopeptide repeat domain"/>
    <property type="match status" value="1"/>
</dbReference>
<dbReference type="SUPFAM" id="SSF144059">
    <property type="entry name" value="ImpE-like"/>
    <property type="match status" value="1"/>
</dbReference>
<accession>A0A7T4WFG6</accession>
<evidence type="ECO:0000313" key="1">
    <source>
        <dbReference type="EMBL" id="QQD73639.1"/>
    </source>
</evidence>
<dbReference type="PIRSF" id="PIRSF029288">
    <property type="entry name" value="SciE_ImpE"/>
    <property type="match status" value="1"/>
</dbReference>
<dbReference type="Pfam" id="PF07024">
    <property type="entry name" value="ImpE"/>
    <property type="match status" value="1"/>
</dbReference>
<protein>
    <submittedName>
        <fullName evidence="1">Virulence protein SciE type</fullName>
    </submittedName>
</protein>
<name>A0A7T4WFG6_9PROT</name>
<dbReference type="InterPro" id="IPR009211">
    <property type="entry name" value="TagJ"/>
</dbReference>
<dbReference type="Proteomes" id="UP000595420">
    <property type="component" value="Chromosome"/>
</dbReference>
<dbReference type="RefSeq" id="WP_198661077.1">
    <property type="nucleotide sequence ID" value="NZ_CP059488.1"/>
</dbReference>